<proteinExistence type="predicted"/>
<comment type="caution">
    <text evidence="1">The sequence shown here is derived from an EMBL/GenBank/DDBJ whole genome shotgun (WGS) entry which is preliminary data.</text>
</comment>
<gene>
    <name evidence="1" type="ORF">SIID45300_00173</name>
</gene>
<sequence>MDEYQFLTITFTMKREPSKMTLTTKRGDSA</sequence>
<dbReference type="Proteomes" id="UP001628193">
    <property type="component" value="Unassembled WGS sequence"/>
</dbReference>
<name>A0ABQ0C4S0_9PROT</name>
<protein>
    <submittedName>
        <fullName evidence="1">Uncharacterized protein</fullName>
    </submittedName>
</protein>
<evidence type="ECO:0000313" key="1">
    <source>
        <dbReference type="EMBL" id="GAB0055875.1"/>
    </source>
</evidence>
<evidence type="ECO:0000313" key="2">
    <source>
        <dbReference type="Proteomes" id="UP001628193"/>
    </source>
</evidence>
<keyword evidence="2" id="KW-1185">Reference proteome</keyword>
<organism evidence="1 2">
    <name type="scientific">Candidatus Magnetaquiglobus chichijimensis</name>
    <dbReference type="NCBI Taxonomy" id="3141448"/>
    <lineage>
        <taxon>Bacteria</taxon>
        <taxon>Pseudomonadati</taxon>
        <taxon>Pseudomonadota</taxon>
        <taxon>Magnetococcia</taxon>
        <taxon>Magnetococcales</taxon>
        <taxon>Candidatus Magnetaquicoccaceae</taxon>
        <taxon>Candidatus Magnetaquiglobus</taxon>
    </lineage>
</organism>
<accession>A0ABQ0C4S0</accession>
<dbReference type="EMBL" id="BAAFGK010000001">
    <property type="protein sequence ID" value="GAB0055875.1"/>
    <property type="molecule type" value="Genomic_DNA"/>
</dbReference>
<reference evidence="1 2" key="1">
    <citation type="submission" date="2024-09" db="EMBL/GenBank/DDBJ databases">
        <title>Draft genome sequence of Candidatus Magnetaquicoccaceae bacterium FCR-1.</title>
        <authorList>
            <person name="Shimoshige H."/>
            <person name="Shimamura S."/>
            <person name="Taoka A."/>
            <person name="Kobayashi H."/>
            <person name="Maekawa T."/>
        </authorList>
    </citation>
    <scope>NUCLEOTIDE SEQUENCE [LARGE SCALE GENOMIC DNA]</scope>
    <source>
        <strain evidence="1 2">FCR-1</strain>
    </source>
</reference>